<keyword evidence="2" id="KW-1185">Reference proteome</keyword>
<evidence type="ECO:0000313" key="1">
    <source>
        <dbReference type="EMBL" id="KDN70452.1"/>
    </source>
</evidence>
<name>A0A066XNE0_COLSU</name>
<organism evidence="1 2">
    <name type="scientific">Colletotrichum sublineola</name>
    <name type="common">Sorghum anthracnose fungus</name>
    <dbReference type="NCBI Taxonomy" id="1173701"/>
    <lineage>
        <taxon>Eukaryota</taxon>
        <taxon>Fungi</taxon>
        <taxon>Dikarya</taxon>
        <taxon>Ascomycota</taxon>
        <taxon>Pezizomycotina</taxon>
        <taxon>Sordariomycetes</taxon>
        <taxon>Hypocreomycetidae</taxon>
        <taxon>Glomerellales</taxon>
        <taxon>Glomerellaceae</taxon>
        <taxon>Colletotrichum</taxon>
        <taxon>Colletotrichum graminicola species complex</taxon>
    </lineage>
</organism>
<dbReference type="EMBL" id="JMSE01000342">
    <property type="protein sequence ID" value="KDN70452.1"/>
    <property type="molecule type" value="Genomic_DNA"/>
</dbReference>
<sequence>MRFSAHILALPPHFQRRLPSRLPTPEHNGVSIPAFSLSAPCEVKGTDSVDCSSLIENNTGGPTFKAQLVTIDPESFVTISGSFGFTAGGTSHSLVTWITGKENGPVSFSAPGFAFDGVNGSNMTLS</sequence>
<gene>
    <name evidence="1" type="ORF">CSUB01_09380</name>
</gene>
<dbReference type="Proteomes" id="UP000027238">
    <property type="component" value="Unassembled WGS sequence"/>
</dbReference>
<dbReference type="AlphaFoldDB" id="A0A066XNE0"/>
<proteinExistence type="predicted"/>
<comment type="caution">
    <text evidence="1">The sequence shown here is derived from an EMBL/GenBank/DDBJ whole genome shotgun (WGS) entry which is preliminary data.</text>
</comment>
<dbReference type="HOGENOM" id="CLU_1981499_0_0_1"/>
<evidence type="ECO:0000313" key="2">
    <source>
        <dbReference type="Proteomes" id="UP000027238"/>
    </source>
</evidence>
<protein>
    <submittedName>
        <fullName evidence="1">Uncharacterized protein</fullName>
    </submittedName>
</protein>
<accession>A0A066XNE0</accession>
<reference evidence="2" key="1">
    <citation type="journal article" date="2014" name="Genome Announc.">
        <title>Draft genome sequence of Colletotrichum sublineola, a destructive pathogen of cultivated sorghum.</title>
        <authorList>
            <person name="Baroncelli R."/>
            <person name="Sanz-Martin J.M."/>
            <person name="Rech G.E."/>
            <person name="Sukno S.A."/>
            <person name="Thon M.R."/>
        </authorList>
    </citation>
    <scope>NUCLEOTIDE SEQUENCE [LARGE SCALE GENOMIC DNA]</scope>
    <source>
        <strain evidence="2">TX430BB</strain>
    </source>
</reference>